<evidence type="ECO:0000313" key="1">
    <source>
        <dbReference type="EMBL" id="KAL2457002.1"/>
    </source>
</evidence>
<name>A0ABD1NZG5_9LAMI</name>
<sequence length="124" mass="14404">MKQGALQSNIKINPRKNVQTITIKSGMQLLEITIKCLMAQTSKSPSKEDEPIEKLEEIDKMAKENKTEQTPSKVPTVVNAYVTHIPFPQRHQKHKLDAQFAKFLEVLRSYISKHHFLMTWLKYL</sequence>
<dbReference type="EMBL" id="JBFOLK010000078">
    <property type="protein sequence ID" value="KAL2457002.1"/>
    <property type="molecule type" value="Genomic_DNA"/>
</dbReference>
<proteinExistence type="predicted"/>
<gene>
    <name evidence="1" type="ORF">Adt_46521</name>
</gene>
<evidence type="ECO:0000313" key="2">
    <source>
        <dbReference type="Proteomes" id="UP001604336"/>
    </source>
</evidence>
<protein>
    <submittedName>
        <fullName evidence="1">Uncharacterized protein</fullName>
    </submittedName>
</protein>
<dbReference type="AlphaFoldDB" id="A0ABD1NZG5"/>
<comment type="caution">
    <text evidence="1">The sequence shown here is derived from an EMBL/GenBank/DDBJ whole genome shotgun (WGS) entry which is preliminary data.</text>
</comment>
<accession>A0ABD1NZG5</accession>
<organism evidence="1 2">
    <name type="scientific">Abeliophyllum distichum</name>
    <dbReference type="NCBI Taxonomy" id="126358"/>
    <lineage>
        <taxon>Eukaryota</taxon>
        <taxon>Viridiplantae</taxon>
        <taxon>Streptophyta</taxon>
        <taxon>Embryophyta</taxon>
        <taxon>Tracheophyta</taxon>
        <taxon>Spermatophyta</taxon>
        <taxon>Magnoliopsida</taxon>
        <taxon>eudicotyledons</taxon>
        <taxon>Gunneridae</taxon>
        <taxon>Pentapetalae</taxon>
        <taxon>asterids</taxon>
        <taxon>lamiids</taxon>
        <taxon>Lamiales</taxon>
        <taxon>Oleaceae</taxon>
        <taxon>Forsythieae</taxon>
        <taxon>Abeliophyllum</taxon>
    </lineage>
</organism>
<dbReference type="Proteomes" id="UP001604336">
    <property type="component" value="Unassembled WGS sequence"/>
</dbReference>
<reference evidence="2" key="1">
    <citation type="submission" date="2024-07" db="EMBL/GenBank/DDBJ databases">
        <title>Two chromosome-level genome assemblies of Korean endemic species Abeliophyllum distichum and Forsythia ovata (Oleaceae).</title>
        <authorList>
            <person name="Jang H."/>
        </authorList>
    </citation>
    <scope>NUCLEOTIDE SEQUENCE [LARGE SCALE GENOMIC DNA]</scope>
</reference>
<keyword evidence="2" id="KW-1185">Reference proteome</keyword>